<gene>
    <name evidence="1" type="ORF">UPYG_G00350630</name>
</gene>
<name>A0ABD0W2N9_UMBPY</name>
<evidence type="ECO:0000313" key="2">
    <source>
        <dbReference type="Proteomes" id="UP001557470"/>
    </source>
</evidence>
<protein>
    <submittedName>
        <fullName evidence="1">Uncharacterized protein</fullName>
    </submittedName>
</protein>
<proteinExistence type="predicted"/>
<accession>A0ABD0W2N9</accession>
<comment type="caution">
    <text evidence="1">The sequence shown here is derived from an EMBL/GenBank/DDBJ whole genome shotgun (WGS) entry which is preliminary data.</text>
</comment>
<keyword evidence="2" id="KW-1185">Reference proteome</keyword>
<dbReference type="EMBL" id="JAGEUA010000011">
    <property type="protein sequence ID" value="KAL0963168.1"/>
    <property type="molecule type" value="Genomic_DNA"/>
</dbReference>
<organism evidence="1 2">
    <name type="scientific">Umbra pygmaea</name>
    <name type="common">Eastern mudminnow</name>
    <dbReference type="NCBI Taxonomy" id="75934"/>
    <lineage>
        <taxon>Eukaryota</taxon>
        <taxon>Metazoa</taxon>
        <taxon>Chordata</taxon>
        <taxon>Craniata</taxon>
        <taxon>Vertebrata</taxon>
        <taxon>Euteleostomi</taxon>
        <taxon>Actinopterygii</taxon>
        <taxon>Neopterygii</taxon>
        <taxon>Teleostei</taxon>
        <taxon>Protacanthopterygii</taxon>
        <taxon>Esociformes</taxon>
        <taxon>Umbridae</taxon>
        <taxon>Umbra</taxon>
    </lineage>
</organism>
<dbReference type="AlphaFoldDB" id="A0ABD0W2N9"/>
<evidence type="ECO:0000313" key="1">
    <source>
        <dbReference type="EMBL" id="KAL0963168.1"/>
    </source>
</evidence>
<reference evidence="1 2" key="1">
    <citation type="submission" date="2024-06" db="EMBL/GenBank/DDBJ databases">
        <authorList>
            <person name="Pan Q."/>
            <person name="Wen M."/>
            <person name="Jouanno E."/>
            <person name="Zahm M."/>
            <person name="Klopp C."/>
            <person name="Cabau C."/>
            <person name="Louis A."/>
            <person name="Berthelot C."/>
            <person name="Parey E."/>
            <person name="Roest Crollius H."/>
            <person name="Montfort J."/>
            <person name="Robinson-Rechavi M."/>
            <person name="Bouchez O."/>
            <person name="Lampietro C."/>
            <person name="Lopez Roques C."/>
            <person name="Donnadieu C."/>
            <person name="Postlethwait J."/>
            <person name="Bobe J."/>
            <person name="Verreycken H."/>
            <person name="Guiguen Y."/>
        </authorList>
    </citation>
    <scope>NUCLEOTIDE SEQUENCE [LARGE SCALE GENOMIC DNA]</scope>
    <source>
        <strain evidence="1">Up_M1</strain>
        <tissue evidence="1">Testis</tissue>
    </source>
</reference>
<sequence length="144" mass="16751">MGGKFESTDSVYELQYIASVALQAPLRTFWRYPIFGRLEFPLWALVPHPTTTLLLLWATSGVFMSLFCENGEYPDDRSDGWERAVVQLLEPAWGELSLQARSSQPQWRDLFHVRVRTLFQSFMSPPLRQTEDTKNLQSKIFLSY</sequence>
<dbReference type="Proteomes" id="UP001557470">
    <property type="component" value="Unassembled WGS sequence"/>
</dbReference>